<dbReference type="GO" id="GO:0008198">
    <property type="term" value="F:ferrous iron binding"/>
    <property type="evidence" value="ECO:0007669"/>
    <property type="project" value="TreeGrafter"/>
</dbReference>
<reference evidence="13" key="1">
    <citation type="submission" date="2022-07" db="EMBL/GenBank/DDBJ databases">
        <title>Phylogenomic reconstructions and comparative analyses of Kickxellomycotina fungi.</title>
        <authorList>
            <person name="Reynolds N.K."/>
            <person name="Stajich J.E."/>
            <person name="Barry K."/>
            <person name="Grigoriev I.V."/>
            <person name="Crous P."/>
            <person name="Smith M.E."/>
        </authorList>
    </citation>
    <scope>NUCLEOTIDE SEQUENCE</scope>
    <source>
        <strain evidence="13">NBRC 105414</strain>
    </source>
</reference>
<dbReference type="GO" id="GO:0034986">
    <property type="term" value="F:iron chaperone activity"/>
    <property type="evidence" value="ECO:0007669"/>
    <property type="project" value="TreeGrafter"/>
</dbReference>
<dbReference type="PRINTS" id="PR00904">
    <property type="entry name" value="FRATAXIN"/>
</dbReference>
<evidence type="ECO:0000256" key="10">
    <source>
        <dbReference type="ARBA" id="ARBA00023065"/>
    </source>
</evidence>
<comment type="similarity">
    <text evidence="2">Belongs to the frataxin family.</text>
</comment>
<evidence type="ECO:0000256" key="6">
    <source>
        <dbReference type="ARBA" id="ARBA00022496"/>
    </source>
</evidence>
<name>A0A9W8HFI6_9FUNG</name>
<dbReference type="NCBIfam" id="TIGR03422">
    <property type="entry name" value="mito_frataxin"/>
    <property type="match status" value="1"/>
</dbReference>
<keyword evidence="4" id="KW-0409">Iron storage</keyword>
<dbReference type="PROSITE" id="PS50810">
    <property type="entry name" value="FRATAXIN_2"/>
    <property type="match status" value="1"/>
</dbReference>
<dbReference type="EC" id="1.16.3.1" evidence="3"/>
<evidence type="ECO:0000256" key="3">
    <source>
        <dbReference type="ARBA" id="ARBA00013107"/>
    </source>
</evidence>
<sequence>MAARLVRALLARGSHASRGMAAWAPLACAARAGAPRVAASVAAAARIDTRRFGASRGAATAAYTASALTDRQYDAAADAALGGLVEYLEDLGDEIETEDYDVEYAQGVLTLTVGRAGTYVINKQPPNKQIWLSSPVSGPERYDFDCAQGAWFCRHTGESLGALLGRELSQALGVRVEPPIA</sequence>
<dbReference type="GO" id="GO:0004322">
    <property type="term" value="F:ferroxidase activity"/>
    <property type="evidence" value="ECO:0007669"/>
    <property type="project" value="UniProtKB-EC"/>
</dbReference>
<proteinExistence type="inferred from homology"/>
<keyword evidence="9" id="KW-0408">Iron</keyword>
<dbReference type="InterPro" id="IPR017789">
    <property type="entry name" value="Frataxin"/>
</dbReference>
<dbReference type="SMART" id="SM01219">
    <property type="entry name" value="Frataxin_Cyay"/>
    <property type="match status" value="1"/>
</dbReference>
<dbReference type="GO" id="GO:0016226">
    <property type="term" value="P:iron-sulfur cluster assembly"/>
    <property type="evidence" value="ECO:0007669"/>
    <property type="project" value="InterPro"/>
</dbReference>
<gene>
    <name evidence="13" type="primary">YFH1</name>
    <name evidence="13" type="ORF">H4R18_000606</name>
</gene>
<dbReference type="GO" id="GO:0006826">
    <property type="term" value="P:iron ion transport"/>
    <property type="evidence" value="ECO:0007669"/>
    <property type="project" value="UniProtKB-KW"/>
</dbReference>
<protein>
    <recommendedName>
        <fullName evidence="3">ferroxidase</fullName>
        <ecNumber evidence="3">1.16.3.1</ecNumber>
    </recommendedName>
</protein>
<dbReference type="OrthoDB" id="1897642at2759"/>
<dbReference type="InterPro" id="IPR036524">
    <property type="entry name" value="Frataxin/CyaY_sf"/>
</dbReference>
<keyword evidence="5" id="KW-0813">Transport</keyword>
<evidence type="ECO:0000313" key="13">
    <source>
        <dbReference type="EMBL" id="KAJ2785282.1"/>
    </source>
</evidence>
<keyword evidence="11" id="KW-0496">Mitochondrion</keyword>
<dbReference type="GO" id="GO:0051537">
    <property type="term" value="F:2 iron, 2 sulfur cluster binding"/>
    <property type="evidence" value="ECO:0007669"/>
    <property type="project" value="TreeGrafter"/>
</dbReference>
<dbReference type="Pfam" id="PF01491">
    <property type="entry name" value="Frataxin_Cyay"/>
    <property type="match status" value="1"/>
</dbReference>
<dbReference type="InterPro" id="IPR020895">
    <property type="entry name" value="Frataxin_CS"/>
</dbReference>
<dbReference type="PROSITE" id="PS01344">
    <property type="entry name" value="FRATAXIN_1"/>
    <property type="match status" value="1"/>
</dbReference>
<dbReference type="PANTHER" id="PTHR16821:SF2">
    <property type="entry name" value="FRATAXIN, MITOCHONDRIAL"/>
    <property type="match status" value="1"/>
</dbReference>
<evidence type="ECO:0000256" key="1">
    <source>
        <dbReference type="ARBA" id="ARBA00004173"/>
    </source>
</evidence>
<evidence type="ECO:0000256" key="2">
    <source>
        <dbReference type="ARBA" id="ARBA00008183"/>
    </source>
</evidence>
<comment type="catalytic activity">
    <reaction evidence="12">
        <text>4 Fe(2+) + O2 + 4 H(+) = 4 Fe(3+) + 2 H2O</text>
        <dbReference type="Rhea" id="RHEA:11148"/>
        <dbReference type="ChEBI" id="CHEBI:15377"/>
        <dbReference type="ChEBI" id="CHEBI:15378"/>
        <dbReference type="ChEBI" id="CHEBI:15379"/>
        <dbReference type="ChEBI" id="CHEBI:29033"/>
        <dbReference type="ChEBI" id="CHEBI:29034"/>
        <dbReference type="EC" id="1.16.3.1"/>
    </reaction>
</comment>
<dbReference type="EMBL" id="JANBUL010000013">
    <property type="protein sequence ID" value="KAJ2785282.1"/>
    <property type="molecule type" value="Genomic_DNA"/>
</dbReference>
<dbReference type="GO" id="GO:0006879">
    <property type="term" value="P:intracellular iron ion homeostasis"/>
    <property type="evidence" value="ECO:0007669"/>
    <property type="project" value="UniProtKB-KW"/>
</dbReference>
<evidence type="ECO:0000256" key="9">
    <source>
        <dbReference type="ARBA" id="ARBA00023004"/>
    </source>
</evidence>
<evidence type="ECO:0000256" key="11">
    <source>
        <dbReference type="ARBA" id="ARBA00023128"/>
    </source>
</evidence>
<accession>A0A9W8HFI6</accession>
<organism evidence="13 14">
    <name type="scientific">Coemansia javaensis</name>
    <dbReference type="NCBI Taxonomy" id="2761396"/>
    <lineage>
        <taxon>Eukaryota</taxon>
        <taxon>Fungi</taxon>
        <taxon>Fungi incertae sedis</taxon>
        <taxon>Zoopagomycota</taxon>
        <taxon>Kickxellomycotina</taxon>
        <taxon>Kickxellomycetes</taxon>
        <taxon>Kickxellales</taxon>
        <taxon>Kickxellaceae</taxon>
        <taxon>Coemansia</taxon>
    </lineage>
</organism>
<dbReference type="InterPro" id="IPR002908">
    <property type="entry name" value="Frataxin/CyaY"/>
</dbReference>
<evidence type="ECO:0000256" key="7">
    <source>
        <dbReference type="ARBA" id="ARBA00022946"/>
    </source>
</evidence>
<keyword evidence="10" id="KW-0406">Ion transport</keyword>
<keyword evidence="14" id="KW-1185">Reference proteome</keyword>
<evidence type="ECO:0000256" key="5">
    <source>
        <dbReference type="ARBA" id="ARBA00022448"/>
    </source>
</evidence>
<keyword evidence="6" id="KW-0410">Iron transport</keyword>
<dbReference type="GO" id="GO:0005739">
    <property type="term" value="C:mitochondrion"/>
    <property type="evidence" value="ECO:0007669"/>
    <property type="project" value="UniProtKB-SubCell"/>
</dbReference>
<dbReference type="Proteomes" id="UP001140217">
    <property type="component" value="Unassembled WGS sequence"/>
</dbReference>
<evidence type="ECO:0000256" key="12">
    <source>
        <dbReference type="ARBA" id="ARBA00047990"/>
    </source>
</evidence>
<dbReference type="CDD" id="cd00503">
    <property type="entry name" value="Frataxin"/>
    <property type="match status" value="1"/>
</dbReference>
<dbReference type="NCBIfam" id="TIGR03421">
    <property type="entry name" value="FeS_CyaY"/>
    <property type="match status" value="1"/>
</dbReference>
<keyword evidence="8 13" id="KW-0560">Oxidoreductase</keyword>
<dbReference type="SUPFAM" id="SSF55387">
    <property type="entry name" value="Frataxin/Nqo15-like"/>
    <property type="match status" value="1"/>
</dbReference>
<comment type="caution">
    <text evidence="13">The sequence shown here is derived from an EMBL/GenBank/DDBJ whole genome shotgun (WGS) entry which is preliminary data.</text>
</comment>
<dbReference type="GO" id="GO:0008199">
    <property type="term" value="F:ferric iron binding"/>
    <property type="evidence" value="ECO:0007669"/>
    <property type="project" value="InterPro"/>
</dbReference>
<comment type="subcellular location">
    <subcellularLocation>
        <location evidence="1">Mitochondrion</location>
    </subcellularLocation>
</comment>
<dbReference type="AlphaFoldDB" id="A0A9W8HFI6"/>
<dbReference type="PANTHER" id="PTHR16821">
    <property type="entry name" value="FRATAXIN"/>
    <property type="match status" value="1"/>
</dbReference>
<keyword evidence="7" id="KW-0809">Transit peptide</keyword>
<dbReference type="Gene3D" id="3.30.920.10">
    <property type="entry name" value="Frataxin/CyaY"/>
    <property type="match status" value="1"/>
</dbReference>
<evidence type="ECO:0000256" key="8">
    <source>
        <dbReference type="ARBA" id="ARBA00023002"/>
    </source>
</evidence>
<evidence type="ECO:0000313" key="14">
    <source>
        <dbReference type="Proteomes" id="UP001140217"/>
    </source>
</evidence>
<evidence type="ECO:0000256" key="4">
    <source>
        <dbReference type="ARBA" id="ARBA00022434"/>
    </source>
</evidence>